<organism evidence="1 2">
    <name type="scientific">Tegillarca granosa</name>
    <name type="common">Malaysian cockle</name>
    <name type="synonym">Anadara granosa</name>
    <dbReference type="NCBI Taxonomy" id="220873"/>
    <lineage>
        <taxon>Eukaryota</taxon>
        <taxon>Metazoa</taxon>
        <taxon>Spiralia</taxon>
        <taxon>Lophotrochozoa</taxon>
        <taxon>Mollusca</taxon>
        <taxon>Bivalvia</taxon>
        <taxon>Autobranchia</taxon>
        <taxon>Pteriomorphia</taxon>
        <taxon>Arcoida</taxon>
        <taxon>Arcoidea</taxon>
        <taxon>Arcidae</taxon>
        <taxon>Tegillarca</taxon>
    </lineage>
</organism>
<protein>
    <submittedName>
        <fullName evidence="1">Uncharacterized protein</fullName>
    </submittedName>
</protein>
<evidence type="ECO:0000313" key="2">
    <source>
        <dbReference type="Proteomes" id="UP001217089"/>
    </source>
</evidence>
<dbReference type="Proteomes" id="UP001217089">
    <property type="component" value="Unassembled WGS sequence"/>
</dbReference>
<name>A0ABQ9E1T1_TEGGR</name>
<keyword evidence="2" id="KW-1185">Reference proteome</keyword>
<proteinExistence type="predicted"/>
<gene>
    <name evidence="1" type="ORF">KUTeg_023483</name>
</gene>
<accession>A0ABQ9E1T1</accession>
<comment type="caution">
    <text evidence="1">The sequence shown here is derived from an EMBL/GenBank/DDBJ whole genome shotgun (WGS) entry which is preliminary data.</text>
</comment>
<reference evidence="1 2" key="1">
    <citation type="submission" date="2022-12" db="EMBL/GenBank/DDBJ databases">
        <title>Chromosome-level genome of Tegillarca granosa.</title>
        <authorList>
            <person name="Kim J."/>
        </authorList>
    </citation>
    <scope>NUCLEOTIDE SEQUENCE [LARGE SCALE GENOMIC DNA]</scope>
    <source>
        <strain evidence="1">Teg-2019</strain>
        <tissue evidence="1">Adductor muscle</tissue>
    </source>
</reference>
<evidence type="ECO:0000313" key="1">
    <source>
        <dbReference type="EMBL" id="KAJ8299423.1"/>
    </source>
</evidence>
<sequence length="272" mass="31075">MYGYSRCHVLKNIKQEITAVSTKVKGNESILFKEKSLSKLSDDNSFFADIYAEMSKRTPLFLDVITTCLDKDTSDNQKQRIIGAVVTVYSIILFTRNPEINAFQRMLTAVCIRGRAEDMNFGNKYYCLHKNRLNRIGITLCARSKLRLLEEASQLNKIEIVNYLKNNPLMKITGDNLDVFIRTGNQAIDIRNKDLHLFASNAISTRIARPDMDTTQQPIANEAISGADMFLKNTEFGRLESSYVILVWIFNKFSPCHQMKTKIKSMNVSGKY</sequence>
<dbReference type="EMBL" id="JARBDR010000921">
    <property type="protein sequence ID" value="KAJ8299423.1"/>
    <property type="molecule type" value="Genomic_DNA"/>
</dbReference>